<evidence type="ECO:0000256" key="6">
    <source>
        <dbReference type="ARBA" id="ARBA00023136"/>
    </source>
</evidence>
<sequence length="357" mass="41918">MNNLFNFAEPKKLIHSPIGKKRNLLKKYFFTNNKLSVINILLVVVLIFLLLFALISLIFSNKPYSDNEKLLGVNENIGAFFTVTYKKISYAGEKETNQITLEIYKNIKLYNIPHKIETNVFGKQEIIFNPRDYLNVIYGRKIIFFGTDSFGNDVFIYSLKLFITSTGIASLIFFFELILGMYLGIYFAINQNKFFRNLLKILNVFISIPDVIFLILVSIFVRNINIIYLFIFFSGVLRMLYWSYQYSYKETNSDYFIALLANNVSINRIIFKHLFLKILGRILILFMRRIGYIIFLIATLEFIGAPLKNNIAIVLKNNWTTRDENVWKIIFPTFYLFIFLIITQFIATRIAKTLDEK</sequence>
<feature type="transmembrane region" description="Helical" evidence="7">
    <location>
        <begin position="37"/>
        <end position="59"/>
    </location>
</feature>
<protein>
    <submittedName>
        <fullName evidence="9">Oligopeptide transport system permease protein</fullName>
    </submittedName>
</protein>
<keyword evidence="10" id="KW-1185">Reference proteome</keyword>
<dbReference type="CDD" id="cd06261">
    <property type="entry name" value="TM_PBP2"/>
    <property type="match status" value="1"/>
</dbReference>
<name>F9UJV0_9BACT</name>
<comment type="similarity">
    <text evidence="7">Belongs to the binding-protein-dependent transport system permease family.</text>
</comment>
<proteinExistence type="inferred from homology"/>
<dbReference type="PANTHER" id="PTHR43386:SF1">
    <property type="entry name" value="D,D-DIPEPTIDE TRANSPORT SYSTEM PERMEASE PROTEIN DDPC-RELATED"/>
    <property type="match status" value="1"/>
</dbReference>
<feature type="transmembrane region" description="Helical" evidence="7">
    <location>
        <begin position="226"/>
        <end position="244"/>
    </location>
</feature>
<feature type="transmembrane region" description="Helical" evidence="7">
    <location>
        <begin position="201"/>
        <end position="221"/>
    </location>
</feature>
<accession>F9UJV0</accession>
<feature type="transmembrane region" description="Helical" evidence="7">
    <location>
        <begin position="168"/>
        <end position="189"/>
    </location>
</feature>
<dbReference type="InterPro" id="IPR035906">
    <property type="entry name" value="MetI-like_sf"/>
</dbReference>
<feature type="domain" description="ABC transmembrane type-1" evidence="8">
    <location>
        <begin position="162"/>
        <end position="347"/>
    </location>
</feature>
<dbReference type="STRING" id="1037410.MCSF7_00784"/>
<dbReference type="SUPFAM" id="SSF161098">
    <property type="entry name" value="MetI-like"/>
    <property type="match status" value="1"/>
</dbReference>
<feature type="transmembrane region" description="Helical" evidence="7">
    <location>
        <begin position="256"/>
        <end position="278"/>
    </location>
</feature>
<dbReference type="InterPro" id="IPR000515">
    <property type="entry name" value="MetI-like"/>
</dbReference>
<keyword evidence="6 7" id="KW-0472">Membrane</keyword>
<dbReference type="Proteomes" id="UP000004978">
    <property type="component" value="Unassembled WGS sequence"/>
</dbReference>
<keyword evidence="2 7" id="KW-0813">Transport</keyword>
<keyword evidence="3" id="KW-1003">Cell membrane</keyword>
<evidence type="ECO:0000256" key="7">
    <source>
        <dbReference type="RuleBase" id="RU363032"/>
    </source>
</evidence>
<keyword evidence="5 7" id="KW-1133">Transmembrane helix</keyword>
<organism evidence="9 10">
    <name type="scientific">Mycoplasmopsis columbina SF7</name>
    <dbReference type="NCBI Taxonomy" id="1037410"/>
    <lineage>
        <taxon>Bacteria</taxon>
        <taxon>Bacillati</taxon>
        <taxon>Mycoplasmatota</taxon>
        <taxon>Mycoplasmoidales</taxon>
        <taxon>Metamycoplasmataceae</taxon>
        <taxon>Mycoplasmopsis</taxon>
    </lineage>
</organism>
<reference evidence="9 10" key="1">
    <citation type="journal article" date="2013" name="Genome Announc.">
        <title>Genome Sequence of Mycoplasma columbinum Strain SF7.</title>
        <authorList>
            <person name="Guo Z."/>
            <person name="Xu X."/>
            <person name="Zheng Q."/>
            <person name="Li T."/>
            <person name="Kuang S."/>
            <person name="Zhang Z."/>
            <person name="Chen Y."/>
            <person name="Lu X."/>
            <person name="Zhou R."/>
            <person name="Bi D."/>
            <person name="Jin H."/>
        </authorList>
    </citation>
    <scope>NUCLEOTIDE SEQUENCE [LARGE SCALE GENOMIC DNA]</scope>
    <source>
        <strain evidence="9 10">SF7</strain>
    </source>
</reference>
<evidence type="ECO:0000313" key="10">
    <source>
        <dbReference type="Proteomes" id="UP000004978"/>
    </source>
</evidence>
<evidence type="ECO:0000256" key="2">
    <source>
        <dbReference type="ARBA" id="ARBA00022448"/>
    </source>
</evidence>
<dbReference type="RefSeq" id="WP_006608567.1">
    <property type="nucleotide sequence ID" value="NZ_AFXA01000009.1"/>
</dbReference>
<comment type="caution">
    <text evidence="9">The sequence shown here is derived from an EMBL/GenBank/DDBJ whole genome shotgun (WGS) entry which is preliminary data.</text>
</comment>
<feature type="transmembrane region" description="Helical" evidence="7">
    <location>
        <begin position="327"/>
        <end position="347"/>
    </location>
</feature>
<dbReference type="GO" id="GO:0055085">
    <property type="term" value="P:transmembrane transport"/>
    <property type="evidence" value="ECO:0007669"/>
    <property type="project" value="InterPro"/>
</dbReference>
<keyword evidence="4 7" id="KW-0812">Transmembrane</keyword>
<dbReference type="InterPro" id="IPR050366">
    <property type="entry name" value="BP-dependent_transpt_permease"/>
</dbReference>
<evidence type="ECO:0000313" key="9">
    <source>
        <dbReference type="EMBL" id="EGV00296.1"/>
    </source>
</evidence>
<dbReference type="AlphaFoldDB" id="F9UJV0"/>
<evidence type="ECO:0000256" key="5">
    <source>
        <dbReference type="ARBA" id="ARBA00022989"/>
    </source>
</evidence>
<evidence type="ECO:0000256" key="1">
    <source>
        <dbReference type="ARBA" id="ARBA00004651"/>
    </source>
</evidence>
<dbReference type="Pfam" id="PF00528">
    <property type="entry name" value="BPD_transp_1"/>
    <property type="match status" value="1"/>
</dbReference>
<gene>
    <name evidence="9" type="ORF">MCSF7_00784</name>
</gene>
<dbReference type="eggNOG" id="COG1173">
    <property type="taxonomic scope" value="Bacteria"/>
</dbReference>
<comment type="subcellular location">
    <subcellularLocation>
        <location evidence="1 7">Cell membrane</location>
        <topology evidence="1 7">Multi-pass membrane protein</topology>
    </subcellularLocation>
</comment>
<dbReference type="GO" id="GO:0005886">
    <property type="term" value="C:plasma membrane"/>
    <property type="evidence" value="ECO:0007669"/>
    <property type="project" value="UniProtKB-SubCell"/>
</dbReference>
<dbReference type="EMBL" id="AFXA01000009">
    <property type="protein sequence ID" value="EGV00296.1"/>
    <property type="molecule type" value="Genomic_DNA"/>
</dbReference>
<feature type="transmembrane region" description="Helical" evidence="7">
    <location>
        <begin position="290"/>
        <end position="307"/>
    </location>
</feature>
<dbReference type="PANTHER" id="PTHR43386">
    <property type="entry name" value="OLIGOPEPTIDE TRANSPORT SYSTEM PERMEASE PROTEIN APPC"/>
    <property type="match status" value="1"/>
</dbReference>
<evidence type="ECO:0000256" key="4">
    <source>
        <dbReference type="ARBA" id="ARBA00022692"/>
    </source>
</evidence>
<dbReference type="PROSITE" id="PS50928">
    <property type="entry name" value="ABC_TM1"/>
    <property type="match status" value="1"/>
</dbReference>
<evidence type="ECO:0000259" key="8">
    <source>
        <dbReference type="PROSITE" id="PS50928"/>
    </source>
</evidence>
<evidence type="ECO:0000256" key="3">
    <source>
        <dbReference type="ARBA" id="ARBA00022475"/>
    </source>
</evidence>